<sequence length="331" mass="36844">MTTAILSSTCSWSGKGLVELPTHHSSIHSRPHSRQINFPIQLPPTNLHRLGLPHYRGSSSMQCDARKGANTTSSAYSGSAFPSSWDDKPYEELPSGKIAYLDELDIVAFLDPPEELIPLDPSSYNPASYLWKKIGDVPEQRRHRLLSLLNPRLISRAWEVAGMRYDDPKLAKKSASSLLSHEHAATSLEFWKCRTSGGPLLIAWINYFKKAVFRSGDGKTYGRLIGGSILTGISNSYPLYFTVRDSNEVMSTEEPCDLAYEFGSGLFDLPDLPQGFPKPARHPWPFNDHIVVYVRHVGPGVAIGQAWQEGEALEKVPKKLCGEIMMVKDYA</sequence>
<accession>A0A9P1A053</accession>
<proteinExistence type="predicted"/>
<organism evidence="2 3">
    <name type="scientific">Cuscuta europaea</name>
    <name type="common">European dodder</name>
    <dbReference type="NCBI Taxonomy" id="41803"/>
    <lineage>
        <taxon>Eukaryota</taxon>
        <taxon>Viridiplantae</taxon>
        <taxon>Streptophyta</taxon>
        <taxon>Embryophyta</taxon>
        <taxon>Tracheophyta</taxon>
        <taxon>Spermatophyta</taxon>
        <taxon>Magnoliopsida</taxon>
        <taxon>eudicotyledons</taxon>
        <taxon>Gunneridae</taxon>
        <taxon>Pentapetalae</taxon>
        <taxon>asterids</taxon>
        <taxon>lamiids</taxon>
        <taxon>Solanales</taxon>
        <taxon>Convolvulaceae</taxon>
        <taxon>Cuscuteae</taxon>
        <taxon>Cuscuta</taxon>
        <taxon>Cuscuta subgen. Cuscuta</taxon>
    </lineage>
</organism>
<dbReference type="EMBL" id="CAMAPE010000077">
    <property type="protein sequence ID" value="CAH9118700.1"/>
    <property type="molecule type" value="Genomic_DNA"/>
</dbReference>
<name>A0A9P1A053_CUSEU</name>
<dbReference type="OrthoDB" id="505263at2759"/>
<evidence type="ECO:0000313" key="2">
    <source>
        <dbReference type="EMBL" id="CAH9118700.1"/>
    </source>
</evidence>
<evidence type="ECO:0000313" key="3">
    <source>
        <dbReference type="Proteomes" id="UP001152484"/>
    </source>
</evidence>
<dbReference type="PANTHER" id="PTHR37201:SF1">
    <property type="entry name" value="WD REPEAT PROTEIN"/>
    <property type="match status" value="1"/>
</dbReference>
<gene>
    <name evidence="2" type="ORF">CEURO_LOCUS22049</name>
</gene>
<reference evidence="2" key="1">
    <citation type="submission" date="2022-07" db="EMBL/GenBank/DDBJ databases">
        <authorList>
            <person name="Macas J."/>
            <person name="Novak P."/>
            <person name="Neumann P."/>
        </authorList>
    </citation>
    <scope>NUCLEOTIDE SEQUENCE</scope>
</reference>
<feature type="region of interest" description="Disordered" evidence="1">
    <location>
        <begin position="61"/>
        <end position="83"/>
    </location>
</feature>
<comment type="caution">
    <text evidence="2">The sequence shown here is derived from an EMBL/GenBank/DDBJ whole genome shotgun (WGS) entry which is preliminary data.</text>
</comment>
<protein>
    <submittedName>
        <fullName evidence="2">Uncharacterized protein</fullName>
    </submittedName>
</protein>
<dbReference type="AlphaFoldDB" id="A0A9P1A053"/>
<keyword evidence="3" id="KW-1185">Reference proteome</keyword>
<feature type="compositionally biased region" description="Low complexity" evidence="1">
    <location>
        <begin position="73"/>
        <end position="83"/>
    </location>
</feature>
<dbReference type="PANTHER" id="PTHR37201">
    <property type="entry name" value="WD REPEAT PROTEIN"/>
    <property type="match status" value="1"/>
</dbReference>
<dbReference type="Proteomes" id="UP001152484">
    <property type="component" value="Unassembled WGS sequence"/>
</dbReference>
<evidence type="ECO:0000256" key="1">
    <source>
        <dbReference type="SAM" id="MobiDB-lite"/>
    </source>
</evidence>